<name>A0ABT8BUI1_9VIBR</name>
<reference evidence="2" key="1">
    <citation type="journal article" date="2019" name="Int. J. Syst. Evol. Microbiol.">
        <title>The Global Catalogue of Microorganisms (GCM) 10K type strain sequencing project: providing services to taxonomists for standard genome sequencing and annotation.</title>
        <authorList>
            <consortium name="The Broad Institute Genomics Platform"/>
            <consortium name="The Broad Institute Genome Sequencing Center for Infectious Disease"/>
            <person name="Wu L."/>
            <person name="Ma J."/>
        </authorList>
    </citation>
    <scope>NUCLEOTIDE SEQUENCE [LARGE SCALE GENOMIC DNA]</scope>
    <source>
        <strain evidence="2">CECT 7398</strain>
    </source>
</reference>
<evidence type="ECO:0000313" key="1">
    <source>
        <dbReference type="EMBL" id="MDN3609815.1"/>
    </source>
</evidence>
<dbReference type="EMBL" id="JAUFQC010000001">
    <property type="protein sequence ID" value="MDN3609815.1"/>
    <property type="molecule type" value="Genomic_DNA"/>
</dbReference>
<evidence type="ECO:0008006" key="3">
    <source>
        <dbReference type="Google" id="ProtNLM"/>
    </source>
</evidence>
<gene>
    <name evidence="1" type="ORF">QWZ16_08910</name>
</gene>
<keyword evidence="2" id="KW-1185">Reference proteome</keyword>
<organism evidence="1 2">
    <name type="scientific">Vibrio ostreicida</name>
    <dbReference type="NCBI Taxonomy" id="526588"/>
    <lineage>
        <taxon>Bacteria</taxon>
        <taxon>Pseudomonadati</taxon>
        <taxon>Pseudomonadota</taxon>
        <taxon>Gammaproteobacteria</taxon>
        <taxon>Vibrionales</taxon>
        <taxon>Vibrionaceae</taxon>
        <taxon>Vibrio</taxon>
    </lineage>
</organism>
<proteinExistence type="predicted"/>
<accession>A0ABT8BUI1</accession>
<dbReference type="Proteomes" id="UP001238540">
    <property type="component" value="Unassembled WGS sequence"/>
</dbReference>
<sequence length="43" mass="4597">MAGANTTPNKLLNADCQRSANVVQSLLCFYGGLFVYRGMLSAT</sequence>
<protein>
    <recommendedName>
        <fullName evidence="3">DUF3265 domain-containing protein</fullName>
    </recommendedName>
</protein>
<evidence type="ECO:0000313" key="2">
    <source>
        <dbReference type="Proteomes" id="UP001238540"/>
    </source>
</evidence>
<dbReference type="RefSeq" id="WP_290311557.1">
    <property type="nucleotide sequence ID" value="NZ_JAUFQC010000001.1"/>
</dbReference>
<comment type="caution">
    <text evidence="1">The sequence shown here is derived from an EMBL/GenBank/DDBJ whole genome shotgun (WGS) entry which is preliminary data.</text>
</comment>